<protein>
    <submittedName>
        <fullName evidence="1">Uncharacterized protein</fullName>
    </submittedName>
</protein>
<organism evidence="1 2">
    <name type="scientific">Variovorax soli</name>
    <dbReference type="NCBI Taxonomy" id="376815"/>
    <lineage>
        <taxon>Bacteria</taxon>
        <taxon>Pseudomonadati</taxon>
        <taxon>Pseudomonadota</taxon>
        <taxon>Betaproteobacteria</taxon>
        <taxon>Burkholderiales</taxon>
        <taxon>Comamonadaceae</taxon>
        <taxon>Variovorax</taxon>
    </lineage>
</organism>
<evidence type="ECO:0000313" key="1">
    <source>
        <dbReference type="EMBL" id="MDR6536735.1"/>
    </source>
</evidence>
<sequence>MDIGRYTQSDPIGIGFYYHEKTEADMCRPYLSGPSDVYLRKQGEAHRQVEDNQRNTQWDRYHPDVIRRFSDQFPTAPK</sequence>
<dbReference type="EMBL" id="JAVDRF010000004">
    <property type="protein sequence ID" value="MDR6536735.1"/>
    <property type="molecule type" value="Genomic_DNA"/>
</dbReference>
<dbReference type="RefSeq" id="WP_309901993.1">
    <property type="nucleotide sequence ID" value="NZ_JAVDRF010000004.1"/>
</dbReference>
<name>A0ABU1NE60_9BURK</name>
<comment type="caution">
    <text evidence="1">The sequence shown here is derived from an EMBL/GenBank/DDBJ whole genome shotgun (WGS) entry which is preliminary data.</text>
</comment>
<reference evidence="1 2" key="1">
    <citation type="submission" date="2023-07" db="EMBL/GenBank/DDBJ databases">
        <title>Sorghum-associated microbial communities from plants grown in Nebraska, USA.</title>
        <authorList>
            <person name="Schachtman D."/>
        </authorList>
    </citation>
    <scope>NUCLEOTIDE SEQUENCE [LARGE SCALE GENOMIC DNA]</scope>
    <source>
        <strain evidence="1 2">DS1781</strain>
    </source>
</reference>
<proteinExistence type="predicted"/>
<accession>A0ABU1NE60</accession>
<evidence type="ECO:0000313" key="2">
    <source>
        <dbReference type="Proteomes" id="UP001184230"/>
    </source>
</evidence>
<keyword evidence="2" id="KW-1185">Reference proteome</keyword>
<dbReference type="Proteomes" id="UP001184230">
    <property type="component" value="Unassembled WGS sequence"/>
</dbReference>
<gene>
    <name evidence="1" type="ORF">J2739_002508</name>
</gene>